<evidence type="ECO:0000259" key="4">
    <source>
        <dbReference type="PROSITE" id="PS50932"/>
    </source>
</evidence>
<name>A0A229UKW8_9BACL</name>
<evidence type="ECO:0000256" key="2">
    <source>
        <dbReference type="ARBA" id="ARBA00023125"/>
    </source>
</evidence>
<organism evidence="5 6">
    <name type="scientific">Paenibacillus rigui</name>
    <dbReference type="NCBI Taxonomy" id="554312"/>
    <lineage>
        <taxon>Bacteria</taxon>
        <taxon>Bacillati</taxon>
        <taxon>Bacillota</taxon>
        <taxon>Bacilli</taxon>
        <taxon>Bacillales</taxon>
        <taxon>Paenibacillaceae</taxon>
        <taxon>Paenibacillus</taxon>
    </lineage>
</organism>
<evidence type="ECO:0000313" key="5">
    <source>
        <dbReference type="EMBL" id="OXM84033.1"/>
    </source>
</evidence>
<dbReference type="InterPro" id="IPR010982">
    <property type="entry name" value="Lambda_DNA-bd_dom_sf"/>
</dbReference>
<feature type="domain" description="HTH lacI-type" evidence="4">
    <location>
        <begin position="9"/>
        <end position="63"/>
    </location>
</feature>
<keyword evidence="6" id="KW-1185">Reference proteome</keyword>
<dbReference type="SUPFAM" id="SSF53822">
    <property type="entry name" value="Periplasmic binding protein-like I"/>
    <property type="match status" value="1"/>
</dbReference>
<comment type="caution">
    <text evidence="5">The sequence shown here is derived from an EMBL/GenBank/DDBJ whole genome shotgun (WGS) entry which is preliminary data.</text>
</comment>
<dbReference type="InterPro" id="IPR001761">
    <property type="entry name" value="Peripla_BP/Lac1_sug-bd_dom"/>
</dbReference>
<dbReference type="CDD" id="cd06267">
    <property type="entry name" value="PBP1_LacI_sugar_binding-like"/>
    <property type="match status" value="1"/>
</dbReference>
<dbReference type="EMBL" id="NMQW01000035">
    <property type="protein sequence ID" value="OXM84033.1"/>
    <property type="molecule type" value="Genomic_DNA"/>
</dbReference>
<accession>A0A229UKW8</accession>
<dbReference type="GO" id="GO:0003700">
    <property type="term" value="F:DNA-binding transcription factor activity"/>
    <property type="evidence" value="ECO:0007669"/>
    <property type="project" value="TreeGrafter"/>
</dbReference>
<sequence>MPERMRDMVTIKDIAKQIGVSVSTVSRALNNHPDIKPETKREVLEAMERLQYTPNALARSLINKKSYTVGLMIPDITDPFFAAIADGVEEILSDSGYQVVYGNTTHKQEKEIRFLNSVIERKMDGIIATPDVMSEEIVDMLERLQIPVVLLRRRPPEGLKIPVVDVDHYQGACSAVQYLLSLGHSRIGFLGLPPYSFTGQERFRGYIDTLAAHGLEPLPKEPLFAGRTIEHGFKAMARLYEEAPEVTAVFAANDMLGIGALEWLAKNGIRVPDRISVVGFDNLEVTDLHWIKLTTISQPRNLMGKKAAELLLQMMKEHVLTHDPIFLDTELIVRETCAPMSRVKA</sequence>
<dbReference type="GO" id="GO:0000976">
    <property type="term" value="F:transcription cis-regulatory region binding"/>
    <property type="evidence" value="ECO:0007669"/>
    <property type="project" value="TreeGrafter"/>
</dbReference>
<reference evidence="5 6" key="1">
    <citation type="submission" date="2017-07" db="EMBL/GenBank/DDBJ databases">
        <title>Genome sequencing and assembly of Paenibacillus rigui.</title>
        <authorList>
            <person name="Mayilraj S."/>
        </authorList>
    </citation>
    <scope>NUCLEOTIDE SEQUENCE [LARGE SCALE GENOMIC DNA]</scope>
    <source>
        <strain evidence="5 6">JCM 16352</strain>
    </source>
</reference>
<dbReference type="Pfam" id="PF00532">
    <property type="entry name" value="Peripla_BP_1"/>
    <property type="match status" value="1"/>
</dbReference>
<dbReference type="SMART" id="SM00354">
    <property type="entry name" value="HTH_LACI"/>
    <property type="match status" value="1"/>
</dbReference>
<keyword evidence="1" id="KW-0805">Transcription regulation</keyword>
<gene>
    <name evidence="5" type="ORF">CF651_22570</name>
</gene>
<evidence type="ECO:0000256" key="3">
    <source>
        <dbReference type="ARBA" id="ARBA00023163"/>
    </source>
</evidence>
<dbReference type="Gene3D" id="3.40.50.2300">
    <property type="match status" value="2"/>
</dbReference>
<dbReference type="Proteomes" id="UP000215509">
    <property type="component" value="Unassembled WGS sequence"/>
</dbReference>
<dbReference type="AlphaFoldDB" id="A0A229UKW8"/>
<proteinExistence type="predicted"/>
<dbReference type="Pfam" id="PF00356">
    <property type="entry name" value="LacI"/>
    <property type="match status" value="1"/>
</dbReference>
<protein>
    <recommendedName>
        <fullName evidence="4">HTH lacI-type domain-containing protein</fullName>
    </recommendedName>
</protein>
<evidence type="ECO:0000256" key="1">
    <source>
        <dbReference type="ARBA" id="ARBA00023015"/>
    </source>
</evidence>
<keyword evidence="3" id="KW-0804">Transcription</keyword>
<dbReference type="PANTHER" id="PTHR30146:SF109">
    <property type="entry name" value="HTH-TYPE TRANSCRIPTIONAL REGULATOR GALS"/>
    <property type="match status" value="1"/>
</dbReference>
<dbReference type="PANTHER" id="PTHR30146">
    <property type="entry name" value="LACI-RELATED TRANSCRIPTIONAL REPRESSOR"/>
    <property type="match status" value="1"/>
</dbReference>
<dbReference type="InterPro" id="IPR028082">
    <property type="entry name" value="Peripla_BP_I"/>
</dbReference>
<dbReference type="PROSITE" id="PS50932">
    <property type="entry name" value="HTH_LACI_2"/>
    <property type="match status" value="1"/>
</dbReference>
<evidence type="ECO:0000313" key="6">
    <source>
        <dbReference type="Proteomes" id="UP000215509"/>
    </source>
</evidence>
<dbReference type="CDD" id="cd01392">
    <property type="entry name" value="HTH_LacI"/>
    <property type="match status" value="1"/>
</dbReference>
<keyword evidence="2" id="KW-0238">DNA-binding</keyword>
<dbReference type="SUPFAM" id="SSF47413">
    <property type="entry name" value="lambda repressor-like DNA-binding domains"/>
    <property type="match status" value="1"/>
</dbReference>
<dbReference type="PRINTS" id="PR00036">
    <property type="entry name" value="HTHLACI"/>
</dbReference>
<dbReference type="InterPro" id="IPR000843">
    <property type="entry name" value="HTH_LacI"/>
</dbReference>
<dbReference type="Gene3D" id="1.10.260.40">
    <property type="entry name" value="lambda repressor-like DNA-binding domains"/>
    <property type="match status" value="1"/>
</dbReference>